<sequence>MNAGHTTITIDLVLDRSSTQDVLRAILHAILFHRLFGLVKPQIFDILEVTMPGVKDKEIEALVEKKVDAFTRAIGSGTNKRGQITLTLSEKKQKKGWFQVYDVFEEVPWETWIVNAEIRHPKSDREREQLKETLSATLTKAVHTMMVHASSEEARDIVPPITNANEISPFPINVVVSVGGVQVPNS</sequence>
<name>A0A8H6TCK5_9AGAR</name>
<dbReference type="InterPro" id="IPR012445">
    <property type="entry name" value="ATG101"/>
</dbReference>
<dbReference type="GO" id="GO:0000045">
    <property type="term" value="P:autophagosome assembly"/>
    <property type="evidence" value="ECO:0007669"/>
    <property type="project" value="TreeGrafter"/>
</dbReference>
<reference evidence="4" key="1">
    <citation type="submission" date="2020-05" db="EMBL/GenBank/DDBJ databases">
        <title>Mycena genomes resolve the evolution of fungal bioluminescence.</title>
        <authorList>
            <person name="Tsai I.J."/>
        </authorList>
    </citation>
    <scope>NUCLEOTIDE SEQUENCE</scope>
    <source>
        <strain evidence="4">171206Taipei</strain>
    </source>
</reference>
<accession>A0A8H6TCK5</accession>
<protein>
    <recommendedName>
        <fullName evidence="2">Autophagy-related protein 101</fullName>
    </recommendedName>
</protein>
<dbReference type="GO" id="GO:0019901">
    <property type="term" value="F:protein kinase binding"/>
    <property type="evidence" value="ECO:0007669"/>
    <property type="project" value="TreeGrafter"/>
</dbReference>
<dbReference type="GeneID" id="59339590"/>
<keyword evidence="3" id="KW-0072">Autophagy</keyword>
<dbReference type="RefSeq" id="XP_037224984.1">
    <property type="nucleotide sequence ID" value="XM_037357074.1"/>
</dbReference>
<evidence type="ECO:0000256" key="1">
    <source>
        <dbReference type="ARBA" id="ARBA00007130"/>
    </source>
</evidence>
<dbReference type="Proteomes" id="UP000636479">
    <property type="component" value="Unassembled WGS sequence"/>
</dbReference>
<comment type="caution">
    <text evidence="4">The sequence shown here is derived from an EMBL/GenBank/DDBJ whole genome shotgun (WGS) entry which is preliminary data.</text>
</comment>
<dbReference type="Pfam" id="PF07855">
    <property type="entry name" value="ATG101"/>
    <property type="match status" value="1"/>
</dbReference>
<organism evidence="4 5">
    <name type="scientific">Mycena indigotica</name>
    <dbReference type="NCBI Taxonomy" id="2126181"/>
    <lineage>
        <taxon>Eukaryota</taxon>
        <taxon>Fungi</taxon>
        <taxon>Dikarya</taxon>
        <taxon>Basidiomycota</taxon>
        <taxon>Agaricomycotina</taxon>
        <taxon>Agaricomycetes</taxon>
        <taxon>Agaricomycetidae</taxon>
        <taxon>Agaricales</taxon>
        <taxon>Marasmiineae</taxon>
        <taxon>Mycenaceae</taxon>
        <taxon>Mycena</taxon>
    </lineage>
</organism>
<dbReference type="GO" id="GO:1990316">
    <property type="term" value="C:Atg1/ULK1 kinase complex"/>
    <property type="evidence" value="ECO:0007669"/>
    <property type="project" value="TreeGrafter"/>
</dbReference>
<keyword evidence="5" id="KW-1185">Reference proteome</keyword>
<evidence type="ECO:0000256" key="3">
    <source>
        <dbReference type="ARBA" id="ARBA00023006"/>
    </source>
</evidence>
<evidence type="ECO:0000313" key="5">
    <source>
        <dbReference type="Proteomes" id="UP000636479"/>
    </source>
</evidence>
<gene>
    <name evidence="4" type="ORF">MIND_00010200</name>
</gene>
<dbReference type="PANTHER" id="PTHR13292">
    <property type="entry name" value="AUTOPHAGY-RELATED PROTEIN 101"/>
    <property type="match status" value="1"/>
</dbReference>
<evidence type="ECO:0000313" key="4">
    <source>
        <dbReference type="EMBL" id="KAF7314961.1"/>
    </source>
</evidence>
<dbReference type="GO" id="GO:0000407">
    <property type="term" value="C:phagophore assembly site"/>
    <property type="evidence" value="ECO:0007669"/>
    <property type="project" value="TreeGrafter"/>
</dbReference>
<dbReference type="PANTHER" id="PTHR13292:SF0">
    <property type="entry name" value="AUTOPHAGY-RELATED PROTEIN 101"/>
    <property type="match status" value="1"/>
</dbReference>
<dbReference type="OrthoDB" id="10259639at2759"/>
<proteinExistence type="inferred from homology"/>
<dbReference type="EMBL" id="JACAZF010000001">
    <property type="protein sequence ID" value="KAF7314961.1"/>
    <property type="molecule type" value="Genomic_DNA"/>
</dbReference>
<dbReference type="AlphaFoldDB" id="A0A8H6TCK5"/>
<evidence type="ECO:0000256" key="2">
    <source>
        <dbReference type="ARBA" id="ARBA00018874"/>
    </source>
</evidence>
<comment type="similarity">
    <text evidence="1">Belongs to the ATG101 family.</text>
</comment>